<dbReference type="EC" id="2.4.1.17" evidence="3"/>
<keyword evidence="12" id="KW-1185">Reference proteome</keyword>
<evidence type="ECO:0000256" key="9">
    <source>
        <dbReference type="ARBA" id="ARBA00023136"/>
    </source>
</evidence>
<evidence type="ECO:0000313" key="13">
    <source>
        <dbReference type="WBParaSite" id="TCONS_00007974.p1"/>
    </source>
</evidence>
<feature type="transmembrane region" description="Helical" evidence="11">
    <location>
        <begin position="5"/>
        <end position="24"/>
    </location>
</feature>
<dbReference type="GO" id="GO:0016020">
    <property type="term" value="C:membrane"/>
    <property type="evidence" value="ECO:0007669"/>
    <property type="project" value="UniProtKB-SubCell"/>
</dbReference>
<dbReference type="Pfam" id="PF00201">
    <property type="entry name" value="UDPGT"/>
    <property type="match status" value="6"/>
</dbReference>
<evidence type="ECO:0000256" key="2">
    <source>
        <dbReference type="ARBA" id="ARBA00009995"/>
    </source>
</evidence>
<keyword evidence="4" id="KW-0328">Glycosyltransferase</keyword>
<dbReference type="Gene3D" id="3.40.50.2000">
    <property type="entry name" value="Glycogen Phosphorylase B"/>
    <property type="match status" value="6"/>
</dbReference>
<evidence type="ECO:0000313" key="12">
    <source>
        <dbReference type="Proteomes" id="UP000035681"/>
    </source>
</evidence>
<dbReference type="InterPro" id="IPR002213">
    <property type="entry name" value="UDP_glucos_trans"/>
</dbReference>
<reference evidence="13" key="1">
    <citation type="submission" date="2024-02" db="UniProtKB">
        <authorList>
            <consortium name="WormBaseParasite"/>
        </authorList>
    </citation>
    <scope>IDENTIFICATION</scope>
</reference>
<evidence type="ECO:0000256" key="5">
    <source>
        <dbReference type="ARBA" id="ARBA00022679"/>
    </source>
</evidence>
<evidence type="ECO:0000256" key="4">
    <source>
        <dbReference type="ARBA" id="ARBA00022676"/>
    </source>
</evidence>
<evidence type="ECO:0000256" key="3">
    <source>
        <dbReference type="ARBA" id="ARBA00012544"/>
    </source>
</evidence>
<evidence type="ECO:0000256" key="6">
    <source>
        <dbReference type="ARBA" id="ARBA00022692"/>
    </source>
</evidence>
<dbReference type="CDD" id="cd03784">
    <property type="entry name" value="GT1_Gtf-like"/>
    <property type="match status" value="6"/>
</dbReference>
<keyword evidence="9 11" id="KW-0472">Membrane</keyword>
<evidence type="ECO:0000256" key="1">
    <source>
        <dbReference type="ARBA" id="ARBA00004167"/>
    </source>
</evidence>
<dbReference type="Proteomes" id="UP000035681">
    <property type="component" value="Unplaced"/>
</dbReference>
<proteinExistence type="inferred from homology"/>
<feature type="transmembrane region" description="Helical" evidence="11">
    <location>
        <begin position="2774"/>
        <end position="2794"/>
    </location>
</feature>
<comment type="subcellular location">
    <subcellularLocation>
        <location evidence="1">Membrane</location>
        <topology evidence="1">Single-pass membrane protein</topology>
    </subcellularLocation>
</comment>
<dbReference type="SUPFAM" id="SSF53756">
    <property type="entry name" value="UDP-Glycosyltransferase/glycogen phosphorylase"/>
    <property type="match status" value="6"/>
</dbReference>
<evidence type="ECO:0000256" key="10">
    <source>
        <dbReference type="ARBA" id="ARBA00047475"/>
    </source>
</evidence>
<comment type="similarity">
    <text evidence="2">Belongs to the UDP-glycosyltransferase family.</text>
</comment>
<keyword evidence="8 11" id="KW-1133">Transmembrane helix</keyword>
<dbReference type="PANTHER" id="PTHR48043">
    <property type="entry name" value="EG:EG0003.4 PROTEIN-RELATED"/>
    <property type="match status" value="1"/>
</dbReference>
<organism evidence="12 13">
    <name type="scientific">Strongyloides stercoralis</name>
    <name type="common">Threadworm</name>
    <dbReference type="NCBI Taxonomy" id="6248"/>
    <lineage>
        <taxon>Eukaryota</taxon>
        <taxon>Metazoa</taxon>
        <taxon>Ecdysozoa</taxon>
        <taxon>Nematoda</taxon>
        <taxon>Chromadorea</taxon>
        <taxon>Rhabditida</taxon>
        <taxon>Tylenchina</taxon>
        <taxon>Panagrolaimomorpha</taxon>
        <taxon>Strongyloidoidea</taxon>
        <taxon>Strongyloididae</taxon>
        <taxon>Strongyloides</taxon>
    </lineage>
</organism>
<comment type="catalytic activity">
    <reaction evidence="10">
        <text>glucuronate acceptor + UDP-alpha-D-glucuronate = acceptor beta-D-glucuronoside + UDP + H(+)</text>
        <dbReference type="Rhea" id="RHEA:21032"/>
        <dbReference type="ChEBI" id="CHEBI:15378"/>
        <dbReference type="ChEBI" id="CHEBI:58052"/>
        <dbReference type="ChEBI" id="CHEBI:58223"/>
        <dbReference type="ChEBI" id="CHEBI:132367"/>
        <dbReference type="ChEBI" id="CHEBI:132368"/>
        <dbReference type="EC" id="2.4.1.17"/>
    </reaction>
</comment>
<keyword evidence="5" id="KW-0808">Transferase</keyword>
<protein>
    <recommendedName>
        <fullName evidence="3">glucuronosyltransferase</fullName>
        <ecNumber evidence="3">2.4.1.17</ecNumber>
    </recommendedName>
</protein>
<dbReference type="FunFam" id="3.40.50.2000:FF:000038">
    <property type="entry name" value="UDP-GlucuronosylTransferase"/>
    <property type="match status" value="6"/>
</dbReference>
<sequence length="2808" mass="320199">MKLKFIILIFYFIIYIKSYKILIYNPKFGHSHVNFIGRVADILVDAGHDVTVIVVDIDLKIKHPGSYKGKIYNIKGDDKAIQLLTNDTKLDTMWEASESVWAQFNMISNMVEGQYLSSISVFNDEDLEKFIKNQHFDLGISEIFNNYMFGLFKAWGINTYVSLSSVSLMEICYEKFGLHFPSSHLPTITNPYTDKMTYLQRFNNFISYIFTKIFFNNLYPKISLKEQFDNKYGSDFFDYEKVSGDSAFLFINSNPFFDLPGPKTPKMIEISGVGISERVQLNDYWNKILSLRNNTILISFGSMAKSSVMPKAMKNGIVEMVKNLPEITFIWKYETPEDNVIEKIDNLILSKWTPQSDLLYDDRLSLMITHGGLNTITELAYSGTPSIAIPIFGDQLKNSRLLERSNIGIIVEKKYLTNSDILITNIMSILNNNTYKNNAKKLSEILNNRPVSSKELLIKHVEFACQFGQLPMLDLGSREMNSYDVTVLVVDMDLSIKHPGTHKAKIYHVSADPVAADLLSKKTKLSKMWETSSSIWAQFDILDDLMKGSLLTGKKLFYDKDLENFVKSQKFDLAITEVFNFYTYGLIKAWNISTTISGSAVGLIEYNFPMFGLHFPASHIPTLMQSSHDKMAYNERFQNFIAYVFTLSMNYLAEYDNSLMSEFDKKYGKDFFNPRQLVGDSSFFLLNSNPFLDIPGPRTAKMVEIAGIGITECQPLSDYWNDILSLRSHTVLISFGSLAQSSEMPIAMKNGIIEMVKRLPDVTFIWKYETPEDGIGKNIDNLILSKWMPQNDLLNDTRLSLFITHGGANSIIELSFRGVPAIAIPIFGDQFSNAKLIEKHDIGLVMDKSLLKNSDLLSSNIKKILFDTKYKNNAHLVSQRLNKRPIGSKELLLQHIKFACEFGQLPVLDLQSRYMNMDAGYDVTVLVVDMDLTIKHPGTHKAKIYHVSADPVAADLLTKRVKFSKMWETSSSVWAQFNLFDDFMKGTQLTAKKLIYDKDLENFVKSQKFDLAITEVFNLYTYGLIKAWNISTTISGSAVGLIDNNFPVFGLHFPASHIPTLMQSSHDKMTYNERFQNFITYVFTLGANYLMEYDYALMHEFDKKYGKGFFNPNQLIGDSSFLLLNSNPFLDIPGPKTSKMVEIAGVGIPECQPLNDYWNDILSLRRHTVLISFGSFVQSSEMPLTMKNGIIKTVKKLPDVTFIWKYDTPEDGIGKNINNLILSKWIPQNDLLNDTRLSLFITHGGANSIVELSFRGVPAIAIPVFGDQFRNAKLIEKHDIGLVMDKSLLKNSDILSSNIKKILFDTKYKNNAHLVSQRLNKRPIGSKELLLQHIKFACEFGQLPVLDLQIYNPKFGHSHVNYLSQITDILAWYGCDVTVLGHSHVNFFGQIADILVDAGYDVTVLVVDMDLTIKHPGTYKAKIYHVSADPIAADLLTNKTKLNKMWETSSSIWAQFDMFDDFMKGTQLTGKKLFYDKDLENFVKSQKFDLAITEVFNLYTYGLIKAWNISTTISGSAVGLIDNNFRDFGLHFPASHIPTLMQSSHDKMTYNERFQNFIAYVFTLSMNYLMEYDYALMYEFDKKYGKGFFNPSQLVGDSSFLLLNSNPFLDIPGPKTAKMVEIAGIGIPECQPLNDYWNDILSLRSHTVLISFGSLAQSSEMPIAMKNGIIETVKRLPDVTFIWKYETPEDGIGKNINNLILSKWIPQNDLLNDTRLSLFITHGGANSIFELSFRGVPAIAIPVFGDQFRNAKLIEKHDIGLVMDKSLLKNPDLLSSNIKKILFDTKYKNNAHLVSQRLNKRPIGSKELLLQHIKFACEFGQLPVLDLQILVYNPKFGHSHVNYLSQIADILVGYGHDVTVISVDIDMNVKHPGAYKAKIYHVPGDPIAMDMLTNKSKLNDMWDTKESFLNQVELLNDFFRSLYLTSLKVFNDKELEAFAKSQKFDIAISEMFSIYSFGLFKAWGIKSYISVSSLGLLDITYETFGLAFPSSFIPTSINAMSDSMTYSERFFNLIIHVMSKLQASSMNRHQLLQKEFDTKYGEGFYDGPKMVGNSSYIIINSSPFFDIPGPKAPKMIELSGIGILEVKPLNEYWNNIMSLRKRTILISFGSFAKSSKMPQKMKNSIIETVKNLPDITFIWKYETPEDGIGKDIKNLILSKWVPQNDILNDKRLSLFISHGGINSCNEIAYAGVKALLIPIFGDQFRNAKLIEKRKIGKVMNKKNLLNHKLFESTIKELLDNEKYTKNAQRTSDLIKNSPLNSKELLNKIVEFSAKFGPFPDLDMASRKMIILKLLLFFHVINSLKILINNPKFGFSHVNFFSHLSDILIDGGHDVTVLAIEMDNTVNHPGANKAKIYHVSGHPEAINLLSNKSKMHQMWETEDHISSKINLFKDFSRGLDLTANKVFDDKTLEEYMKSQNFDIGISEWYTIYMFGLFKAWNIKTHISVSSVGFLSFNYEQFGMPFASSFIPNAIQMSTDKMTYLERVENLIGHLLIKSFISKRNDKTFLHEKFEKKYGKNFFNGYTALGDTCYFFANSNPFFDIPIPKPPKVIDISGIGIEEPKKLDKYWDNILSLKRKTILISFGSVAKSSLMPQKMKNNIIEVVKKFSNVTFIWKYETPEDGIGKNIDNLILSKWIPQYDLLNDERLSLFITHGGINSCNEIVYSGKVALSIPIFGDQFKNSKLLEKRRMGISMNKKLINDKSILEKNIYELLENDEYKRNAKLISRMIKNNPVNSKETLLKHIEFCGTFGNNSFLDLESRNMGVIVFYNLDIIIPFIILLTLLIIIILWYITKTIKKIFKIKRKID</sequence>
<dbReference type="InterPro" id="IPR050271">
    <property type="entry name" value="UDP-glycosyltransferase"/>
</dbReference>
<evidence type="ECO:0000256" key="7">
    <source>
        <dbReference type="ARBA" id="ARBA00022729"/>
    </source>
</evidence>
<evidence type="ECO:0000256" key="11">
    <source>
        <dbReference type="SAM" id="Phobius"/>
    </source>
</evidence>
<accession>A0AAF5D7T4</accession>
<keyword evidence="7" id="KW-0732">Signal</keyword>
<name>A0AAF5D7T4_STRER</name>
<dbReference type="PANTHER" id="PTHR48043:SF23">
    <property type="entry name" value="UDP-GLUCURONOSYLTRANSFERASE"/>
    <property type="match status" value="1"/>
</dbReference>
<dbReference type="GO" id="GO:0015020">
    <property type="term" value="F:glucuronosyltransferase activity"/>
    <property type="evidence" value="ECO:0007669"/>
    <property type="project" value="UniProtKB-EC"/>
</dbReference>
<dbReference type="WBParaSite" id="TCONS_00007974.p1">
    <property type="protein sequence ID" value="TCONS_00007974.p1"/>
    <property type="gene ID" value="XLOC_005980"/>
</dbReference>
<evidence type="ECO:0000256" key="8">
    <source>
        <dbReference type="ARBA" id="ARBA00022989"/>
    </source>
</evidence>
<keyword evidence="6 11" id="KW-0812">Transmembrane</keyword>